<evidence type="ECO:0000313" key="2">
    <source>
        <dbReference type="Proteomes" id="UP000245207"/>
    </source>
</evidence>
<comment type="caution">
    <text evidence="1">The sequence shown here is derived from an EMBL/GenBank/DDBJ whole genome shotgun (WGS) entry which is preliminary data.</text>
</comment>
<accession>A0A2U1KJ17</accession>
<evidence type="ECO:0000313" key="1">
    <source>
        <dbReference type="EMBL" id="PWA36756.1"/>
    </source>
</evidence>
<dbReference type="Proteomes" id="UP000245207">
    <property type="component" value="Unassembled WGS sequence"/>
</dbReference>
<name>A0A2U1KJ17_ARTAN</name>
<dbReference type="AlphaFoldDB" id="A0A2U1KJ17"/>
<keyword evidence="2" id="KW-1185">Reference proteome</keyword>
<dbReference type="EMBL" id="PKPP01017710">
    <property type="protein sequence ID" value="PWA36756.1"/>
    <property type="molecule type" value="Genomic_DNA"/>
</dbReference>
<sequence length="230" mass="25264">METMEKTEIIKVLEQLGVGFGNLIAMMENISLGYQPKLSDHAESLVCQKHRMRLTQGQGVFRVGADAAHPVDAHPAVAEAAATNTPAFDRLPTGSSDTVRRQLFTQTETAHADAEIMPIPIPQRPTIEAEDKPVTQASKKEKYERKTTSPITWCVKKGCCTSIAACKIASINTIGKTLAMFCKHDPSNESIQFCLFTGTCNHTKHASMFITQVVAHTNTTGIRNIHHYTN</sequence>
<reference evidence="1 2" key="1">
    <citation type="journal article" date="2018" name="Mol. Plant">
        <title>The genome of Artemisia annua provides insight into the evolution of Asteraceae family and artemisinin biosynthesis.</title>
        <authorList>
            <person name="Shen Q."/>
            <person name="Zhang L."/>
            <person name="Liao Z."/>
            <person name="Wang S."/>
            <person name="Yan T."/>
            <person name="Shi P."/>
            <person name="Liu M."/>
            <person name="Fu X."/>
            <person name="Pan Q."/>
            <person name="Wang Y."/>
            <person name="Lv Z."/>
            <person name="Lu X."/>
            <person name="Zhang F."/>
            <person name="Jiang W."/>
            <person name="Ma Y."/>
            <person name="Chen M."/>
            <person name="Hao X."/>
            <person name="Li L."/>
            <person name="Tang Y."/>
            <person name="Lv G."/>
            <person name="Zhou Y."/>
            <person name="Sun X."/>
            <person name="Brodelius P.E."/>
            <person name="Rose J.K.C."/>
            <person name="Tang K."/>
        </authorList>
    </citation>
    <scope>NUCLEOTIDE SEQUENCE [LARGE SCALE GENOMIC DNA]</scope>
    <source>
        <strain evidence="2">cv. Huhao1</strain>
        <tissue evidence="1">Leaf</tissue>
    </source>
</reference>
<protein>
    <submittedName>
        <fullName evidence="1">Inter-alpha-trypsin inhibitor heavy chain-related protein</fullName>
    </submittedName>
</protein>
<proteinExistence type="predicted"/>
<gene>
    <name evidence="1" type="ORF">CTI12_AA590840</name>
</gene>
<organism evidence="1 2">
    <name type="scientific">Artemisia annua</name>
    <name type="common">Sweet wormwood</name>
    <dbReference type="NCBI Taxonomy" id="35608"/>
    <lineage>
        <taxon>Eukaryota</taxon>
        <taxon>Viridiplantae</taxon>
        <taxon>Streptophyta</taxon>
        <taxon>Embryophyta</taxon>
        <taxon>Tracheophyta</taxon>
        <taxon>Spermatophyta</taxon>
        <taxon>Magnoliopsida</taxon>
        <taxon>eudicotyledons</taxon>
        <taxon>Gunneridae</taxon>
        <taxon>Pentapetalae</taxon>
        <taxon>asterids</taxon>
        <taxon>campanulids</taxon>
        <taxon>Asterales</taxon>
        <taxon>Asteraceae</taxon>
        <taxon>Asteroideae</taxon>
        <taxon>Anthemideae</taxon>
        <taxon>Artemisiinae</taxon>
        <taxon>Artemisia</taxon>
    </lineage>
</organism>